<protein>
    <recommendedName>
        <fullName evidence="3">CdvA-like coiled-coil domain-containing protein</fullName>
    </recommendedName>
</protein>
<feature type="region of interest" description="Disordered" evidence="2">
    <location>
        <begin position="208"/>
        <end position="229"/>
    </location>
</feature>
<accession>A0A7C1I5W4</accession>
<feature type="domain" description="CdvA-like coiled-coil" evidence="3">
    <location>
        <begin position="88"/>
        <end position="204"/>
    </location>
</feature>
<dbReference type="EMBL" id="DSDY01000140">
    <property type="protein sequence ID" value="HDS10868.1"/>
    <property type="molecule type" value="Genomic_DNA"/>
</dbReference>
<gene>
    <name evidence="4" type="ORF">ENO04_04560</name>
</gene>
<comment type="caution">
    <text evidence="4">The sequence shown here is derived from an EMBL/GenBank/DDBJ whole genome shotgun (WGS) entry which is preliminary data.</text>
</comment>
<organism evidence="4">
    <name type="scientific">Fervidicoccus fontis</name>
    <dbReference type="NCBI Taxonomy" id="683846"/>
    <lineage>
        <taxon>Archaea</taxon>
        <taxon>Thermoproteota</taxon>
        <taxon>Thermoprotei</taxon>
        <taxon>Fervidicoccales</taxon>
        <taxon>Fervidicoccaceae</taxon>
        <taxon>Fervidicoccus</taxon>
    </lineage>
</organism>
<dbReference type="AlphaFoldDB" id="A0A7C1I5W4"/>
<proteinExistence type="predicted"/>
<dbReference type="Pfam" id="PF18822">
    <property type="entry name" value="CdvA"/>
    <property type="match status" value="1"/>
</dbReference>
<feature type="coiled-coil region" evidence="1">
    <location>
        <begin position="76"/>
        <end position="156"/>
    </location>
</feature>
<feature type="compositionally biased region" description="Low complexity" evidence="2">
    <location>
        <begin position="209"/>
        <end position="222"/>
    </location>
</feature>
<reference evidence="4" key="1">
    <citation type="journal article" date="2020" name="mSystems">
        <title>Genome- and Community-Level Interaction Insights into Carbon Utilization and Element Cycling Functions of Hydrothermarchaeota in Hydrothermal Sediment.</title>
        <authorList>
            <person name="Zhou Z."/>
            <person name="Liu Y."/>
            <person name="Xu W."/>
            <person name="Pan J."/>
            <person name="Luo Z.H."/>
            <person name="Li M."/>
        </authorList>
    </citation>
    <scope>NUCLEOTIDE SEQUENCE [LARGE SCALE GENOMIC DNA]</scope>
    <source>
        <strain evidence="4">SpSt-123</strain>
    </source>
</reference>
<dbReference type="InterPro" id="IPR041461">
    <property type="entry name" value="CdvA_CC"/>
</dbReference>
<name>A0A7C1I5W4_9CREN</name>
<evidence type="ECO:0000256" key="2">
    <source>
        <dbReference type="SAM" id="MobiDB-lite"/>
    </source>
</evidence>
<sequence length="243" mass="26882">MIIYTVDMLDKYIGQKVKDPYGRVLGTLASLYSEVDGTVKAVEVVFGESVFKTIEIGRISISNGEIVIIPEWKHASSRVIEKLERARKRAKALEELYSKGEIPKHAYDEFKAKLSKDLDALKEEAKTAKELIRKRINEIEDQVVEIEKALTSLKMSYIAGEIGERGYKQAADILRSHRDRNIDEKNDAKKVLDLIGRLESADISTVELPKPATEAAAPATATSQQGSGQNIVVELVGAEEAPA</sequence>
<evidence type="ECO:0000259" key="3">
    <source>
        <dbReference type="Pfam" id="PF18822"/>
    </source>
</evidence>
<evidence type="ECO:0000256" key="1">
    <source>
        <dbReference type="SAM" id="Coils"/>
    </source>
</evidence>
<evidence type="ECO:0000313" key="4">
    <source>
        <dbReference type="EMBL" id="HDS10868.1"/>
    </source>
</evidence>
<keyword evidence="1" id="KW-0175">Coiled coil</keyword>